<feature type="chain" id="PRO_5031527698" evidence="1">
    <location>
        <begin position="26"/>
        <end position="231"/>
    </location>
</feature>
<dbReference type="AlphaFoldDB" id="A0A7V6TYU7"/>
<proteinExistence type="predicted"/>
<organism evidence="2 3">
    <name type="scientific">Brucella intermedia</name>
    <dbReference type="NCBI Taxonomy" id="94625"/>
    <lineage>
        <taxon>Bacteria</taxon>
        <taxon>Pseudomonadati</taxon>
        <taxon>Pseudomonadota</taxon>
        <taxon>Alphaproteobacteria</taxon>
        <taxon>Hyphomicrobiales</taxon>
        <taxon>Brucellaceae</taxon>
        <taxon>Brucella/Ochrobactrum group</taxon>
        <taxon>Brucella</taxon>
    </lineage>
</organism>
<keyword evidence="1" id="KW-0732">Signal</keyword>
<sequence length="231" mass="23907">MFQRIHVAGAAALLLSTALSGIAVAGDGGGIDAIRLSSGGLAEISRKAIPTADGTIQIEVPFDQVDDILKSLVLNGNAGTIDRVSLAGPRPLEETFKGLPFTPETLASAPALLASMQGTVVSVTSGGKTVEGKVLGVETRDSEKTAERALLTVLGKDDRIDTLKLGDDAALTVEDPEMRQKLADAVAATGRAKNDGARVVDVHIAGTGGQEVRLNYVIAAPIWKTAYRVVV</sequence>
<feature type="signal peptide" evidence="1">
    <location>
        <begin position="1"/>
        <end position="25"/>
    </location>
</feature>
<name>A0A7V6TYU7_9HYPH</name>
<evidence type="ECO:0000313" key="3">
    <source>
        <dbReference type="Proteomes" id="UP000551563"/>
    </source>
</evidence>
<dbReference type="EMBL" id="DUMN01000183">
    <property type="protein sequence ID" value="HHV67230.1"/>
    <property type="molecule type" value="Genomic_DNA"/>
</dbReference>
<protein>
    <submittedName>
        <fullName evidence="2">Uncharacterized protein</fullName>
    </submittedName>
</protein>
<comment type="caution">
    <text evidence="2">The sequence shown here is derived from an EMBL/GenBank/DDBJ whole genome shotgun (WGS) entry which is preliminary data.</text>
</comment>
<reference evidence="2 3" key="1">
    <citation type="journal article" date="2020" name="Biotechnol. Biofuels">
        <title>New insights from the biogas microbiome by comprehensive genome-resolved metagenomics of nearly 1600 species originating from multiple anaerobic digesters.</title>
        <authorList>
            <person name="Campanaro S."/>
            <person name="Treu L."/>
            <person name="Rodriguez-R L.M."/>
            <person name="Kovalovszki A."/>
            <person name="Ziels R.M."/>
            <person name="Maus I."/>
            <person name="Zhu X."/>
            <person name="Kougias P.G."/>
            <person name="Basile A."/>
            <person name="Luo G."/>
            <person name="Schluter A."/>
            <person name="Konstantinidis K.T."/>
            <person name="Angelidaki I."/>
        </authorList>
    </citation>
    <scope>NUCLEOTIDE SEQUENCE [LARGE SCALE GENOMIC DNA]</scope>
    <source>
        <strain evidence="2">AS04akNAM_66</strain>
    </source>
</reference>
<dbReference type="Proteomes" id="UP000551563">
    <property type="component" value="Unassembled WGS sequence"/>
</dbReference>
<evidence type="ECO:0000256" key="1">
    <source>
        <dbReference type="SAM" id="SignalP"/>
    </source>
</evidence>
<feature type="non-terminal residue" evidence="2">
    <location>
        <position position="231"/>
    </location>
</feature>
<evidence type="ECO:0000313" key="2">
    <source>
        <dbReference type="EMBL" id="HHV67230.1"/>
    </source>
</evidence>
<accession>A0A7V6TYU7</accession>
<gene>
    <name evidence="2" type="ORF">GXX48_06255</name>
</gene>